<keyword evidence="3" id="KW-1185">Reference proteome</keyword>
<sequence>MVRKNETSAVLTQTKLAWEKLSTHQTGTAPSTSTVTAALDVVCELKGIGPATGTLILNVYDSDHVPFFQDEMFMWFFPHTKGDKLKYTQKEYLQLFDSARPVLEKLGIKAIELEKISYVLGHLELLEPNERSKLEHDLRLSETETKDEEVKQEVTLEDKKVKTHQPQKQTNTTQVAKRTSSTLEIDKKEQQPPKRRSQRIK</sequence>
<gene>
    <name evidence="2" type="ORF">A1O1_06308</name>
</gene>
<dbReference type="AlphaFoldDB" id="W9YUI2"/>
<feature type="region of interest" description="Disordered" evidence="1">
    <location>
        <begin position="134"/>
        <end position="201"/>
    </location>
</feature>
<dbReference type="Proteomes" id="UP000019484">
    <property type="component" value="Unassembled WGS sequence"/>
</dbReference>
<dbReference type="eggNOG" id="ENOG502QR55">
    <property type="taxonomic scope" value="Eukaryota"/>
</dbReference>
<feature type="compositionally biased region" description="Basic and acidic residues" evidence="1">
    <location>
        <begin position="134"/>
        <end position="160"/>
    </location>
</feature>
<evidence type="ECO:0000256" key="1">
    <source>
        <dbReference type="SAM" id="MobiDB-lite"/>
    </source>
</evidence>
<evidence type="ECO:0008006" key="4">
    <source>
        <dbReference type="Google" id="ProtNLM"/>
    </source>
</evidence>
<feature type="compositionally biased region" description="Polar residues" evidence="1">
    <location>
        <begin position="164"/>
        <end position="183"/>
    </location>
</feature>
<reference evidence="2 3" key="1">
    <citation type="submission" date="2013-03" db="EMBL/GenBank/DDBJ databases">
        <title>The Genome Sequence of Capronia coronata CBS 617.96.</title>
        <authorList>
            <consortium name="The Broad Institute Genomics Platform"/>
            <person name="Cuomo C."/>
            <person name="de Hoog S."/>
            <person name="Gorbushina A."/>
            <person name="Walker B."/>
            <person name="Young S.K."/>
            <person name="Zeng Q."/>
            <person name="Gargeya S."/>
            <person name="Fitzgerald M."/>
            <person name="Haas B."/>
            <person name="Abouelleil A."/>
            <person name="Allen A.W."/>
            <person name="Alvarado L."/>
            <person name="Arachchi H.M."/>
            <person name="Berlin A.M."/>
            <person name="Chapman S.B."/>
            <person name="Gainer-Dewar J."/>
            <person name="Goldberg J."/>
            <person name="Griggs A."/>
            <person name="Gujja S."/>
            <person name="Hansen M."/>
            <person name="Howarth C."/>
            <person name="Imamovic A."/>
            <person name="Ireland A."/>
            <person name="Larimer J."/>
            <person name="McCowan C."/>
            <person name="Murphy C."/>
            <person name="Pearson M."/>
            <person name="Poon T.W."/>
            <person name="Priest M."/>
            <person name="Roberts A."/>
            <person name="Saif S."/>
            <person name="Shea T."/>
            <person name="Sisk P."/>
            <person name="Sykes S."/>
            <person name="Wortman J."/>
            <person name="Nusbaum C."/>
            <person name="Birren B."/>
        </authorList>
    </citation>
    <scope>NUCLEOTIDE SEQUENCE [LARGE SCALE GENOMIC DNA]</scope>
    <source>
        <strain evidence="2 3">CBS 617.96</strain>
    </source>
</reference>
<dbReference type="GeneID" id="19161176"/>
<dbReference type="PANTHER" id="PTHR21521:SF0">
    <property type="entry name" value="AMUN, ISOFORM A"/>
    <property type="match status" value="1"/>
</dbReference>
<comment type="caution">
    <text evidence="2">The sequence shown here is derived from an EMBL/GenBank/DDBJ whole genome shotgun (WGS) entry which is preliminary data.</text>
</comment>
<dbReference type="PANTHER" id="PTHR21521">
    <property type="entry name" value="AMUN, ISOFORM A"/>
    <property type="match status" value="1"/>
</dbReference>
<accession>W9YUI2</accession>
<dbReference type="OrthoDB" id="8249012at2759"/>
<dbReference type="HOGENOM" id="CLU_048127_0_1_1"/>
<organism evidence="2 3">
    <name type="scientific">Capronia coronata CBS 617.96</name>
    <dbReference type="NCBI Taxonomy" id="1182541"/>
    <lineage>
        <taxon>Eukaryota</taxon>
        <taxon>Fungi</taxon>
        <taxon>Dikarya</taxon>
        <taxon>Ascomycota</taxon>
        <taxon>Pezizomycotina</taxon>
        <taxon>Eurotiomycetes</taxon>
        <taxon>Chaetothyriomycetidae</taxon>
        <taxon>Chaetothyriales</taxon>
        <taxon>Herpotrichiellaceae</taxon>
        <taxon>Capronia</taxon>
    </lineage>
</organism>
<dbReference type="STRING" id="1182541.W9YUI2"/>
<name>W9YUI2_9EURO</name>
<evidence type="ECO:0000313" key="2">
    <source>
        <dbReference type="EMBL" id="EXJ85939.1"/>
    </source>
</evidence>
<dbReference type="RefSeq" id="XP_007725377.1">
    <property type="nucleotide sequence ID" value="XM_007727187.1"/>
</dbReference>
<protein>
    <recommendedName>
        <fullName evidence="4">ADA HAT complex component 1</fullName>
    </recommendedName>
</protein>
<dbReference type="EMBL" id="AMWN01000005">
    <property type="protein sequence ID" value="EXJ85939.1"/>
    <property type="molecule type" value="Genomic_DNA"/>
</dbReference>
<evidence type="ECO:0000313" key="3">
    <source>
        <dbReference type="Proteomes" id="UP000019484"/>
    </source>
</evidence>
<proteinExistence type="predicted"/>